<evidence type="ECO:0000259" key="8">
    <source>
        <dbReference type="Pfam" id="PF07962"/>
    </source>
</evidence>
<name>A0AAJ7BZE6_CEPCN</name>
<gene>
    <name evidence="10" type="primary">LOC107269133</name>
</gene>
<keyword evidence="3 6" id="KW-0227">DNA damage</keyword>
<keyword evidence="5 6" id="KW-0131">Cell cycle</keyword>
<protein>
    <recommendedName>
        <fullName evidence="6">TIMELESS-interacting protein</fullName>
    </recommendedName>
</protein>
<keyword evidence="9" id="KW-1185">Reference proteome</keyword>
<feature type="domain" description="Chromosome segregation in meiosis protein 3" evidence="8">
    <location>
        <begin position="64"/>
        <end position="145"/>
    </location>
</feature>
<feature type="compositionally biased region" description="Polar residues" evidence="7">
    <location>
        <begin position="321"/>
        <end position="341"/>
    </location>
</feature>
<accession>A0AAJ7BZE6</accession>
<feature type="region of interest" description="Disordered" evidence="7">
    <location>
        <begin position="1"/>
        <end position="69"/>
    </location>
</feature>
<organism evidence="9 10">
    <name type="scientific">Cephus cinctus</name>
    <name type="common">Wheat stem sawfly</name>
    <dbReference type="NCBI Taxonomy" id="211228"/>
    <lineage>
        <taxon>Eukaryota</taxon>
        <taxon>Metazoa</taxon>
        <taxon>Ecdysozoa</taxon>
        <taxon>Arthropoda</taxon>
        <taxon>Hexapoda</taxon>
        <taxon>Insecta</taxon>
        <taxon>Pterygota</taxon>
        <taxon>Neoptera</taxon>
        <taxon>Endopterygota</taxon>
        <taxon>Hymenoptera</taxon>
        <taxon>Cephoidea</taxon>
        <taxon>Cephidae</taxon>
        <taxon>Cephus</taxon>
    </lineage>
</organism>
<dbReference type="GO" id="GO:0000076">
    <property type="term" value="P:DNA replication checkpoint signaling"/>
    <property type="evidence" value="ECO:0007669"/>
    <property type="project" value="UniProtKB-UniRule"/>
</dbReference>
<dbReference type="PANTHER" id="PTHR13220:SF11">
    <property type="entry name" value="TIMELESS-INTERACTING PROTEIN"/>
    <property type="match status" value="1"/>
</dbReference>
<proteinExistence type="inferred from homology"/>
<feature type="compositionally biased region" description="Polar residues" evidence="7">
    <location>
        <begin position="199"/>
        <end position="220"/>
    </location>
</feature>
<feature type="region of interest" description="Disordered" evidence="7">
    <location>
        <begin position="199"/>
        <end position="239"/>
    </location>
</feature>
<reference evidence="10" key="1">
    <citation type="submission" date="2025-08" db="UniProtKB">
        <authorList>
            <consortium name="RefSeq"/>
        </authorList>
    </citation>
    <scope>IDENTIFICATION</scope>
</reference>
<dbReference type="GO" id="GO:0031297">
    <property type="term" value="P:replication fork processing"/>
    <property type="evidence" value="ECO:0007669"/>
    <property type="project" value="UniProtKB-UniRule"/>
</dbReference>
<evidence type="ECO:0000256" key="5">
    <source>
        <dbReference type="ARBA" id="ARBA00023306"/>
    </source>
</evidence>
<evidence type="ECO:0000256" key="7">
    <source>
        <dbReference type="SAM" id="MobiDB-lite"/>
    </source>
</evidence>
<dbReference type="GO" id="GO:0031298">
    <property type="term" value="C:replication fork protection complex"/>
    <property type="evidence" value="ECO:0007669"/>
    <property type="project" value="TreeGrafter"/>
</dbReference>
<comment type="function">
    <text evidence="6">Plays an important role in the control of DNA replication and the maintenance of replication fork stability.</text>
</comment>
<dbReference type="RefSeq" id="XP_015598136.1">
    <property type="nucleotide sequence ID" value="XM_015742650.2"/>
</dbReference>
<evidence type="ECO:0000256" key="2">
    <source>
        <dbReference type="ARBA" id="ARBA00006075"/>
    </source>
</evidence>
<dbReference type="KEGG" id="ccin:107269133"/>
<dbReference type="Proteomes" id="UP000694920">
    <property type="component" value="Unplaced"/>
</dbReference>
<dbReference type="InterPro" id="IPR012923">
    <property type="entry name" value="Csm3"/>
</dbReference>
<dbReference type="GO" id="GO:0043111">
    <property type="term" value="P:replication fork arrest"/>
    <property type="evidence" value="ECO:0007669"/>
    <property type="project" value="TreeGrafter"/>
</dbReference>
<evidence type="ECO:0000256" key="3">
    <source>
        <dbReference type="ARBA" id="ARBA00022763"/>
    </source>
</evidence>
<comment type="subcellular location">
    <subcellularLocation>
        <location evidence="1 6">Nucleus</location>
    </subcellularLocation>
</comment>
<dbReference type="Pfam" id="PF07962">
    <property type="entry name" value="Swi3"/>
    <property type="match status" value="1"/>
</dbReference>
<keyword evidence="4 6" id="KW-0539">Nucleus</keyword>
<evidence type="ECO:0000256" key="6">
    <source>
        <dbReference type="RuleBase" id="RU366049"/>
    </source>
</evidence>
<evidence type="ECO:0000256" key="1">
    <source>
        <dbReference type="ARBA" id="ARBA00004123"/>
    </source>
</evidence>
<dbReference type="GO" id="GO:0006974">
    <property type="term" value="P:DNA damage response"/>
    <property type="evidence" value="ECO:0007669"/>
    <property type="project" value="UniProtKB-KW"/>
</dbReference>
<feature type="compositionally biased region" description="Basic and acidic residues" evidence="7">
    <location>
        <begin position="32"/>
        <end position="53"/>
    </location>
</feature>
<sequence>MEIDIEERDREYNESEQIDGYGSLSDGAEEESASKNDEDESNHETKRRIDPSAKPRTVRNPQPKLNTELLKGPKGVHTIEKYFEGFKYNGKGHEKHDLNRIMKRLEHWAHRLYPRLQFDDFLEKVAILEKKKDLQVHVKKYRLDMLVENDDIIQEEMDVDDSEQINDAPVDEFDLLLAEQIAKQKQTVVDEQATMDTSMSKHNTSASGDPIFNTSTVSNTPRKDVLPSKNSTLSEEMKQRIERNRQLAIERRSARMKMRVEKTEVVNENIYSTETTSNNTLPQITQEHVIEVVTTNEITINSDGNDTGPLELMNSENNQNCEQSHIQNPTNITNEESTSVPNDVGYDSPKENENVENKTTDVMTSNKVLTSNELKMEINAAVHELVNSRKQKNE</sequence>
<dbReference type="GeneID" id="107269133"/>
<evidence type="ECO:0000313" key="9">
    <source>
        <dbReference type="Proteomes" id="UP000694920"/>
    </source>
</evidence>
<feature type="region of interest" description="Disordered" evidence="7">
    <location>
        <begin position="321"/>
        <end position="354"/>
    </location>
</feature>
<evidence type="ECO:0000313" key="10">
    <source>
        <dbReference type="RefSeq" id="XP_015598136.1"/>
    </source>
</evidence>
<dbReference type="AlphaFoldDB" id="A0AAJ7BZE6"/>
<evidence type="ECO:0000256" key="4">
    <source>
        <dbReference type="ARBA" id="ARBA00023242"/>
    </source>
</evidence>
<dbReference type="PANTHER" id="PTHR13220">
    <property type="entry name" value="TIMELESS INTERACTING-RELATED"/>
    <property type="match status" value="1"/>
</dbReference>
<comment type="similarity">
    <text evidence="2 6">Belongs to the CSM3 family.</text>
</comment>
<dbReference type="GO" id="GO:0003677">
    <property type="term" value="F:DNA binding"/>
    <property type="evidence" value="ECO:0007669"/>
    <property type="project" value="TreeGrafter"/>
</dbReference>
<dbReference type="InterPro" id="IPR040038">
    <property type="entry name" value="TIPIN/Csm3/Swi3"/>
</dbReference>